<dbReference type="Proteomes" id="UP000235116">
    <property type="component" value="Chromosome"/>
</dbReference>
<protein>
    <recommendedName>
        <fullName evidence="5">DNA repair protein</fullName>
    </recommendedName>
</protein>
<feature type="coiled-coil region" evidence="1">
    <location>
        <begin position="185"/>
        <end position="249"/>
    </location>
</feature>
<keyword evidence="4" id="KW-1185">Reference proteome</keyword>
<evidence type="ECO:0008006" key="5">
    <source>
        <dbReference type="Google" id="ProtNLM"/>
    </source>
</evidence>
<dbReference type="AlphaFoldDB" id="A0A2K9LGN4"/>
<organism evidence="3 4">
    <name type="scientific">Ketobacter alkanivorans</name>
    <dbReference type="NCBI Taxonomy" id="1917421"/>
    <lineage>
        <taxon>Bacteria</taxon>
        <taxon>Pseudomonadati</taxon>
        <taxon>Pseudomonadota</taxon>
        <taxon>Gammaproteobacteria</taxon>
        <taxon>Pseudomonadales</taxon>
        <taxon>Ketobacteraceae</taxon>
        <taxon>Ketobacter</taxon>
    </lineage>
</organism>
<dbReference type="KEGG" id="kak:Kalk_02635"/>
<keyword evidence="2" id="KW-0812">Transmembrane</keyword>
<accession>A0A2K9LGN4</accession>
<feature type="transmembrane region" description="Helical" evidence="2">
    <location>
        <begin position="6"/>
        <end position="24"/>
    </location>
</feature>
<evidence type="ECO:0000313" key="3">
    <source>
        <dbReference type="EMBL" id="AUM11387.1"/>
    </source>
</evidence>
<dbReference type="EMBL" id="CP022684">
    <property type="protein sequence ID" value="AUM11387.1"/>
    <property type="molecule type" value="Genomic_DNA"/>
</dbReference>
<proteinExistence type="predicted"/>
<evidence type="ECO:0000256" key="2">
    <source>
        <dbReference type="SAM" id="Phobius"/>
    </source>
</evidence>
<name>A0A2K9LGN4_9GAMM</name>
<reference evidence="4" key="1">
    <citation type="submission" date="2017-08" db="EMBL/GenBank/DDBJ databases">
        <title>Direct submision.</title>
        <authorList>
            <person name="Kim S.-J."/>
            <person name="Rhee S.-K."/>
        </authorList>
    </citation>
    <scope>NUCLEOTIDE SEQUENCE [LARGE SCALE GENOMIC DNA]</scope>
    <source>
        <strain evidence="4">GI5</strain>
    </source>
</reference>
<dbReference type="OrthoDB" id="6088829at2"/>
<gene>
    <name evidence="3" type="ORF">Kalk_02635</name>
</gene>
<keyword evidence="1" id="KW-0175">Coiled coil</keyword>
<keyword evidence="2" id="KW-1133">Transmembrane helix</keyword>
<dbReference type="RefSeq" id="WP_101892727.1">
    <property type="nucleotide sequence ID" value="NZ_CP022684.1"/>
</dbReference>
<evidence type="ECO:0000313" key="4">
    <source>
        <dbReference type="Proteomes" id="UP000235116"/>
    </source>
</evidence>
<sequence>MSTELIAILSVLGGAGLIGLFYISHSIEKQRRQRALMIANLSDYAFRLQRLLDSIPPAYLGKDIQLVLLGQIKKRMEKLKQLAPNNDKFRKKLDSTNEQIAEISAATTKQAKPQLKNPEEANQIRVLLQELSKVIEGYTQNKVLTVDEARKHLTFIQASFIDANLNFLLQVAESARQEKKTKVAILNYEKALAEMKKRNKKGEHNERIEQINAIINELKLESGQTVQTSSDADNELDQAMNELIEEEDAWKKKYF</sequence>
<keyword evidence="2" id="KW-0472">Membrane</keyword>
<evidence type="ECO:0000256" key="1">
    <source>
        <dbReference type="SAM" id="Coils"/>
    </source>
</evidence>